<organism evidence="3 4">
    <name type="scientific">Roseovarius azorensis</name>
    <dbReference type="NCBI Taxonomy" id="1287727"/>
    <lineage>
        <taxon>Bacteria</taxon>
        <taxon>Pseudomonadati</taxon>
        <taxon>Pseudomonadota</taxon>
        <taxon>Alphaproteobacteria</taxon>
        <taxon>Rhodobacterales</taxon>
        <taxon>Roseobacteraceae</taxon>
        <taxon>Roseovarius</taxon>
    </lineage>
</organism>
<feature type="region of interest" description="Disordered" evidence="1">
    <location>
        <begin position="71"/>
        <end position="98"/>
    </location>
</feature>
<keyword evidence="4" id="KW-1185">Reference proteome</keyword>
<dbReference type="Gene3D" id="2.130.10.10">
    <property type="entry name" value="YVTN repeat-like/Quinoprotein amine dehydrogenase"/>
    <property type="match status" value="1"/>
</dbReference>
<keyword evidence="2" id="KW-0732">Signal</keyword>
<name>A0A1H7SJA1_9RHOB</name>
<evidence type="ECO:0000256" key="1">
    <source>
        <dbReference type="SAM" id="MobiDB-lite"/>
    </source>
</evidence>
<accession>A0A1H7SJA1</accession>
<dbReference type="InterPro" id="IPR015943">
    <property type="entry name" value="WD40/YVTN_repeat-like_dom_sf"/>
</dbReference>
<keyword evidence="3" id="KW-0808">Transferase</keyword>
<dbReference type="RefSeq" id="WP_093037184.1">
    <property type="nucleotide sequence ID" value="NZ_FOAG01000007.1"/>
</dbReference>
<dbReference type="GO" id="GO:0016740">
    <property type="term" value="F:transferase activity"/>
    <property type="evidence" value="ECO:0007669"/>
    <property type="project" value="UniProtKB-KW"/>
</dbReference>
<evidence type="ECO:0000313" key="4">
    <source>
        <dbReference type="Proteomes" id="UP000199582"/>
    </source>
</evidence>
<dbReference type="InterPro" id="IPR051200">
    <property type="entry name" value="Host-pathogen_enzymatic-act"/>
</dbReference>
<dbReference type="SUPFAM" id="SSF51004">
    <property type="entry name" value="C-terminal (heme d1) domain of cytochrome cd1-nitrite reductase"/>
    <property type="match status" value="1"/>
</dbReference>
<dbReference type="Proteomes" id="UP000199582">
    <property type="component" value="Unassembled WGS sequence"/>
</dbReference>
<feature type="chain" id="PRO_5009299797" evidence="2">
    <location>
        <begin position="21"/>
        <end position="337"/>
    </location>
</feature>
<protein>
    <submittedName>
        <fullName evidence="3">Glutamine cyclotransferase</fullName>
    </submittedName>
</protein>
<dbReference type="AlphaFoldDB" id="A0A1H7SJA1"/>
<proteinExistence type="predicted"/>
<dbReference type="PANTHER" id="PTHR47197">
    <property type="entry name" value="PROTEIN NIRF"/>
    <property type="match status" value="1"/>
</dbReference>
<feature type="signal peptide" evidence="2">
    <location>
        <begin position="1"/>
        <end position="20"/>
    </location>
</feature>
<dbReference type="STRING" id="1287727.SAMN05443999_107152"/>
<reference evidence="3 4" key="1">
    <citation type="submission" date="2016-10" db="EMBL/GenBank/DDBJ databases">
        <authorList>
            <person name="de Groot N.N."/>
        </authorList>
    </citation>
    <scope>NUCLEOTIDE SEQUENCE [LARGE SCALE GENOMIC DNA]</scope>
    <source>
        <strain evidence="3 4">DSM 100674</strain>
    </source>
</reference>
<dbReference type="InterPro" id="IPR011048">
    <property type="entry name" value="Haem_d1_sf"/>
</dbReference>
<dbReference type="EMBL" id="FOAG01000007">
    <property type="protein sequence ID" value="SEL72710.1"/>
    <property type="molecule type" value="Genomic_DNA"/>
</dbReference>
<dbReference type="PANTHER" id="PTHR47197:SF3">
    <property type="entry name" value="DIHYDRO-HEME D1 DEHYDROGENASE"/>
    <property type="match status" value="1"/>
</dbReference>
<evidence type="ECO:0000313" key="3">
    <source>
        <dbReference type="EMBL" id="SEL72710.1"/>
    </source>
</evidence>
<evidence type="ECO:0000256" key="2">
    <source>
        <dbReference type="SAM" id="SignalP"/>
    </source>
</evidence>
<gene>
    <name evidence="3" type="ORF">SAMN05443999_107152</name>
</gene>
<dbReference type="OrthoDB" id="24300at2"/>
<sequence>MRRFLLSTAAVLITSAAAQADVYIPEGMGGTVLHLDKDFNVVERISGLDNVHGLAGAPKRGLLVAGSLSEADPGMVEKPDTISEEDHEAHHGGGDASAADSVSLVTLVDAESHEILRRIEVPGIVHHVEVSADERYAVVTHPALDAVSVIDLDTGEVTSTVATGPIPEYATADPKTGRFFVSNAGNDTVSDVDPETGIVTRNFRLQGAPKHMLIDADARQLIVSEAEAGTIAIIDADTGETLDRFDIGGELHGVAADNGTVWSSARERDRVVRFDRTTGQRLEAEIGAEPYHMARVGDALVVSSATEDVVWILDPSTLELRESIETASTGHQFVEMN</sequence>